<keyword evidence="6" id="KW-1185">Reference proteome</keyword>
<keyword evidence="3" id="KW-0732">Signal</keyword>
<dbReference type="InterPro" id="IPR028082">
    <property type="entry name" value="Peripla_BP_I"/>
</dbReference>
<dbReference type="AlphaFoldDB" id="A0A8A7KCU1"/>
<dbReference type="InterPro" id="IPR050555">
    <property type="entry name" value="Bact_Solute-Bind_Prot2"/>
</dbReference>
<dbReference type="PIRSF" id="PIRSF002816">
    <property type="entry name" value="AraF"/>
    <property type="match status" value="1"/>
</dbReference>
<evidence type="ECO:0000313" key="6">
    <source>
        <dbReference type="Proteomes" id="UP000665020"/>
    </source>
</evidence>
<evidence type="ECO:0000256" key="1">
    <source>
        <dbReference type="ARBA" id="ARBA00004196"/>
    </source>
</evidence>
<name>A0A8A7KCU1_9FIRM</name>
<dbReference type="PANTHER" id="PTHR30036:SF6">
    <property type="entry name" value="L-ARABINOSE-BINDING PERIPLASMIC PROTEIN"/>
    <property type="match status" value="1"/>
</dbReference>
<dbReference type="GO" id="GO:0030288">
    <property type="term" value="C:outer membrane-bounded periplasmic space"/>
    <property type="evidence" value="ECO:0007669"/>
    <property type="project" value="TreeGrafter"/>
</dbReference>
<sequence>MKKLLLFVLSVVMVLGVVSIAGAADVKIGFLVKQPEEAWFQDEWRYAEEAGEDYGFEVIKIGTTDGEKVLSAIDNLAAQGAQGFIICTPDVKLGPAIKARADMQGLKFMSVDDRFVGSDEQPMEEVHHMGISAYNIGKLVGKTLVEQMNEMGWDYDEVGYLEMTYNQLPTIAERTNGATDVLLEKGFPEANRYESPMKTLDTEGSFNAANITITKHSDVDKWIIAGGNDSSVIGAVRALEGQGFGADQVIGIGINGSNFAINEFEKNEPTGFYASVKLSARQHGYETAELMYKWIAEGEEPPKVTWTAGTLMHRGNYEELMD</sequence>
<evidence type="ECO:0000313" key="5">
    <source>
        <dbReference type="EMBL" id="QTL99606.1"/>
    </source>
</evidence>
<dbReference type="Proteomes" id="UP000665020">
    <property type="component" value="Chromosome"/>
</dbReference>
<comment type="subcellular location">
    <subcellularLocation>
        <location evidence="1">Cell envelope</location>
    </subcellularLocation>
</comment>
<dbReference type="GO" id="GO:0042882">
    <property type="term" value="P:L-arabinose transmembrane transport"/>
    <property type="evidence" value="ECO:0007669"/>
    <property type="project" value="InterPro"/>
</dbReference>
<dbReference type="SUPFAM" id="SSF53822">
    <property type="entry name" value="Periplasmic binding protein-like I"/>
    <property type="match status" value="1"/>
</dbReference>
<organism evidence="5 6">
    <name type="scientific">Iocasia fonsfrigidae</name>
    <dbReference type="NCBI Taxonomy" id="2682810"/>
    <lineage>
        <taxon>Bacteria</taxon>
        <taxon>Bacillati</taxon>
        <taxon>Bacillota</taxon>
        <taxon>Clostridia</taxon>
        <taxon>Halanaerobiales</taxon>
        <taxon>Halanaerobiaceae</taxon>
        <taxon>Iocasia</taxon>
    </lineage>
</organism>
<proteinExistence type="predicted"/>
<dbReference type="EMBL" id="CP046640">
    <property type="protein sequence ID" value="QTL99606.1"/>
    <property type="molecule type" value="Genomic_DNA"/>
</dbReference>
<dbReference type="Gene3D" id="3.40.50.2300">
    <property type="match status" value="2"/>
</dbReference>
<feature type="site" description="The binding site for the sugar molecule has not yet been established, but C-87 may be involved" evidence="2">
    <location>
        <position position="87"/>
    </location>
</feature>
<accession>A0A8A7KCU1</accession>
<dbReference type="Pfam" id="PF00532">
    <property type="entry name" value="Peripla_BP_1"/>
    <property type="match status" value="1"/>
</dbReference>
<dbReference type="InterPro" id="IPR026266">
    <property type="entry name" value="AraF"/>
</dbReference>
<reference evidence="5" key="1">
    <citation type="submission" date="2019-12" db="EMBL/GenBank/DDBJ databases">
        <authorList>
            <person name="zhang j."/>
            <person name="sun C.M."/>
        </authorList>
    </citation>
    <scope>NUCLEOTIDE SEQUENCE</scope>
    <source>
        <strain evidence="5">NS-1</strain>
    </source>
</reference>
<evidence type="ECO:0000256" key="3">
    <source>
        <dbReference type="SAM" id="SignalP"/>
    </source>
</evidence>
<evidence type="ECO:0000256" key="2">
    <source>
        <dbReference type="PIRSR" id="PIRSR002816-1"/>
    </source>
</evidence>
<protein>
    <submittedName>
        <fullName evidence="5">Substrate-binding domain-containing protein</fullName>
    </submittedName>
</protein>
<feature type="domain" description="Periplasmic binding protein/LacI sugar binding" evidence="4">
    <location>
        <begin position="27"/>
        <end position="305"/>
    </location>
</feature>
<evidence type="ECO:0000259" key="4">
    <source>
        <dbReference type="Pfam" id="PF00532"/>
    </source>
</evidence>
<dbReference type="InterPro" id="IPR001761">
    <property type="entry name" value="Peripla_BP/Lac1_sug-bd_dom"/>
</dbReference>
<feature type="chain" id="PRO_5032761126" evidence="3">
    <location>
        <begin position="24"/>
        <end position="322"/>
    </location>
</feature>
<dbReference type="KEGG" id="ifn:GM661_17430"/>
<dbReference type="CDD" id="cd01540">
    <property type="entry name" value="PBP1_arabinose_binding"/>
    <property type="match status" value="1"/>
</dbReference>
<dbReference type="PANTHER" id="PTHR30036">
    <property type="entry name" value="D-XYLOSE-BINDING PERIPLASMIC PROTEIN"/>
    <property type="match status" value="1"/>
</dbReference>
<feature type="signal peptide" evidence="3">
    <location>
        <begin position="1"/>
        <end position="23"/>
    </location>
</feature>
<gene>
    <name evidence="5" type="ORF">GM661_17430</name>
</gene>
<dbReference type="GO" id="GO:0030246">
    <property type="term" value="F:carbohydrate binding"/>
    <property type="evidence" value="ECO:0007669"/>
    <property type="project" value="TreeGrafter"/>
</dbReference>